<keyword evidence="3" id="KW-0547">Nucleotide-binding</keyword>
<evidence type="ECO:0000256" key="5">
    <source>
        <dbReference type="SAM" id="MobiDB-lite"/>
    </source>
</evidence>
<dbReference type="Pfam" id="PF00005">
    <property type="entry name" value="ABC_tran"/>
    <property type="match status" value="3"/>
</dbReference>
<keyword evidence="2" id="KW-0677">Repeat</keyword>
<dbReference type="InterPro" id="IPR003439">
    <property type="entry name" value="ABC_transporter-like_ATP-bd"/>
</dbReference>
<dbReference type="InterPro" id="IPR017871">
    <property type="entry name" value="ABC_transporter-like_CS"/>
</dbReference>
<evidence type="ECO:0000256" key="2">
    <source>
        <dbReference type="ARBA" id="ARBA00022737"/>
    </source>
</evidence>
<dbReference type="GO" id="GO:0016887">
    <property type="term" value="F:ATP hydrolysis activity"/>
    <property type="evidence" value="ECO:0007669"/>
    <property type="project" value="InterPro"/>
</dbReference>
<dbReference type="Proteomes" id="UP000248817">
    <property type="component" value="Unassembled WGS sequence"/>
</dbReference>
<dbReference type="FunFam" id="3.40.50.300:FF:003119">
    <property type="entry name" value="ABC ATPase, putative (AFU_orthologue AFUA_1G16440)"/>
    <property type="match status" value="1"/>
</dbReference>
<protein>
    <submittedName>
        <fullName evidence="7">Putative ABC transporter</fullName>
    </submittedName>
</protein>
<dbReference type="PANTHER" id="PTHR19211">
    <property type="entry name" value="ATP-BINDING TRANSPORT PROTEIN-RELATED"/>
    <property type="match status" value="1"/>
</dbReference>
<dbReference type="SMART" id="SM00382">
    <property type="entry name" value="AAA"/>
    <property type="match status" value="2"/>
</dbReference>
<dbReference type="Pfam" id="PF12848">
    <property type="entry name" value="ABC_tran_Xtn"/>
    <property type="match status" value="1"/>
</dbReference>
<dbReference type="Gene3D" id="3.40.50.300">
    <property type="entry name" value="P-loop containing nucleotide triphosphate hydrolases"/>
    <property type="match status" value="2"/>
</dbReference>
<reference evidence="7 8" key="1">
    <citation type="submission" date="2018-02" db="EMBL/GenBank/DDBJ databases">
        <title>The genomes of Aspergillus section Nigri reveals drivers in fungal speciation.</title>
        <authorList>
            <consortium name="DOE Joint Genome Institute"/>
            <person name="Vesth T.C."/>
            <person name="Nybo J."/>
            <person name="Theobald S."/>
            <person name="Brandl J."/>
            <person name="Frisvad J.C."/>
            <person name="Nielsen K.F."/>
            <person name="Lyhne E.K."/>
            <person name="Kogle M.E."/>
            <person name="Kuo A."/>
            <person name="Riley R."/>
            <person name="Clum A."/>
            <person name="Nolan M."/>
            <person name="Lipzen A."/>
            <person name="Salamov A."/>
            <person name="Henrissat B."/>
            <person name="Wiebenga A."/>
            <person name="De vries R.P."/>
            <person name="Grigoriev I.V."/>
            <person name="Mortensen U.H."/>
            <person name="Andersen M.R."/>
            <person name="Baker S.E."/>
        </authorList>
    </citation>
    <scope>NUCLEOTIDE SEQUENCE [LARGE SCALE GENOMIC DNA]</scope>
    <source>
        <strain evidence="7 8">CBS 114.80</strain>
    </source>
</reference>
<gene>
    <name evidence="7" type="ORF">BP00DRAFT_399550</name>
</gene>
<evidence type="ECO:0000256" key="4">
    <source>
        <dbReference type="ARBA" id="ARBA00022840"/>
    </source>
</evidence>
<organism evidence="7 8">
    <name type="scientific">Aspergillus indologenus CBS 114.80</name>
    <dbReference type="NCBI Taxonomy" id="1450541"/>
    <lineage>
        <taxon>Eukaryota</taxon>
        <taxon>Fungi</taxon>
        <taxon>Dikarya</taxon>
        <taxon>Ascomycota</taxon>
        <taxon>Pezizomycotina</taxon>
        <taxon>Eurotiomycetes</taxon>
        <taxon>Eurotiomycetidae</taxon>
        <taxon>Eurotiales</taxon>
        <taxon>Aspergillaceae</taxon>
        <taxon>Aspergillus</taxon>
        <taxon>Aspergillus subgen. Circumdati</taxon>
    </lineage>
</organism>
<feature type="domain" description="ABC transporter" evidence="6">
    <location>
        <begin position="482"/>
        <end position="706"/>
    </location>
</feature>
<dbReference type="InterPro" id="IPR050611">
    <property type="entry name" value="ABCF"/>
</dbReference>
<dbReference type="FunFam" id="3.40.50.300:FF:000011">
    <property type="entry name" value="Putative ABC transporter ATP-binding component"/>
    <property type="match status" value="1"/>
</dbReference>
<name>A0A2V5I1M7_9EURO</name>
<dbReference type="PROSITE" id="PS50893">
    <property type="entry name" value="ABC_TRANSPORTER_2"/>
    <property type="match status" value="2"/>
</dbReference>
<proteinExistence type="predicted"/>
<keyword evidence="4" id="KW-0067">ATP-binding</keyword>
<dbReference type="CDD" id="cd03221">
    <property type="entry name" value="ABCF_EF-3"/>
    <property type="match status" value="2"/>
</dbReference>
<accession>A0A2V5I1M7</accession>
<evidence type="ECO:0000313" key="7">
    <source>
        <dbReference type="EMBL" id="PYI29981.1"/>
    </source>
</evidence>
<evidence type="ECO:0000313" key="8">
    <source>
        <dbReference type="Proteomes" id="UP000248817"/>
    </source>
</evidence>
<keyword evidence="8" id="KW-1185">Reference proteome</keyword>
<comment type="subcellular location">
    <subcellularLocation>
        <location evidence="1">Membrane</location>
        <topology evidence="1">Multi-pass membrane protein</topology>
    </subcellularLocation>
</comment>
<feature type="region of interest" description="Disordered" evidence="5">
    <location>
        <begin position="678"/>
        <end position="706"/>
    </location>
</feature>
<dbReference type="PANTHER" id="PTHR19211:SF135">
    <property type="entry name" value="ATPASE, PUTATIVE (AFU_ORTHOLOGUE AFUA_1G16440)-RELATED"/>
    <property type="match status" value="1"/>
</dbReference>
<dbReference type="InterPro" id="IPR027417">
    <property type="entry name" value="P-loop_NTPase"/>
</dbReference>
<dbReference type="GO" id="GO:0016020">
    <property type="term" value="C:membrane"/>
    <property type="evidence" value="ECO:0007669"/>
    <property type="project" value="UniProtKB-SubCell"/>
</dbReference>
<evidence type="ECO:0000256" key="3">
    <source>
        <dbReference type="ARBA" id="ARBA00022741"/>
    </source>
</evidence>
<dbReference type="PROSITE" id="PS00211">
    <property type="entry name" value="ABC_TRANSPORTER_1"/>
    <property type="match status" value="1"/>
</dbReference>
<dbReference type="EMBL" id="KZ825522">
    <property type="protein sequence ID" value="PYI29981.1"/>
    <property type="molecule type" value="Genomic_DNA"/>
</dbReference>
<dbReference type="SUPFAM" id="SSF52540">
    <property type="entry name" value="P-loop containing nucleoside triphosphate hydrolases"/>
    <property type="match status" value="2"/>
</dbReference>
<dbReference type="GO" id="GO:0005524">
    <property type="term" value="F:ATP binding"/>
    <property type="evidence" value="ECO:0007669"/>
    <property type="project" value="UniProtKB-KW"/>
</dbReference>
<evidence type="ECO:0000259" key="6">
    <source>
        <dbReference type="PROSITE" id="PS50893"/>
    </source>
</evidence>
<evidence type="ECO:0000256" key="1">
    <source>
        <dbReference type="ARBA" id="ARBA00004141"/>
    </source>
</evidence>
<dbReference type="InterPro" id="IPR032781">
    <property type="entry name" value="ABC_tran_Xtn"/>
</dbReference>
<dbReference type="InterPro" id="IPR003593">
    <property type="entry name" value="AAA+_ATPase"/>
</dbReference>
<sequence length="737" mass="82303">MHPTIIATCKQTRFHILDQASKEVDVEGITIAVSSPQTHSESATATDLKSKRKAKAEARELISDAHLRLKAGVHYGLVGRNGTGKSTLLRAIADKLVPGIPHATRIAILQQTDDGSDEETQEDGLDKRQHLPVLEYVLAGDEYKNEVMKKMSILSHSFESDDPLQPVKAIRTIRHDDVEKQLFLAQKMASLRSGARGLQARKELRPAEARLEASVELLNQAKESIDADTIQKDTQAAMEVLQELQSKVEAMTLVDTEQQARQILRGLGFHEEILCKPFCQLSGGWRMRCMLASVLIQSPDIMILDEPTNYLDLLGIIWLENYLQGLRERSQTTILMVSHDRDFVNAVCEEIIILRDQKLTYFRGNLSAYEKDVEDQKLRWGRMKEAQERQTAHMEATIRENIKVGKKTGDENKLRQAKSRQKKIDNRMGIQVGANGGRFKLNRDLLGFHLTARAEIEVPVDERKPSIVLPSATELRFPGPLVSMEGVGFRYNKQQASVLDGIELVIHMGDRVGIMGLNGCGKSTLIRLLTGSAVPTHGKILSHSRLKLGYYAQHSIEELQEQGRSKLDMTALTLMASDVNDALNEGEIRGLLSALGLQGRVVSDVPVCRLSGGQLVRLALARVVWTRPQLLILDEVTTHLDFDTVTALSAALSSFDGAILLVSHDRYMVRSVIEGKRDMEEGRDEDSEEDKASNKSTSQRRVVHVLKSGKLREQEEGVEQYERSLAKAVRKMLPTMS</sequence>
<dbReference type="AlphaFoldDB" id="A0A2V5I1M7"/>
<feature type="domain" description="ABC transporter" evidence="6">
    <location>
        <begin position="46"/>
        <end position="381"/>
    </location>
</feature>